<gene>
    <name evidence="9" type="ORF">WKV44_07255</name>
</gene>
<dbReference type="Proteomes" id="UP001466331">
    <property type="component" value="Unassembled WGS sequence"/>
</dbReference>
<dbReference type="NCBIfam" id="TIGR02037">
    <property type="entry name" value="degP_htrA_DO"/>
    <property type="match status" value="1"/>
</dbReference>
<evidence type="ECO:0000256" key="1">
    <source>
        <dbReference type="ARBA" id="ARBA00010541"/>
    </source>
</evidence>
<dbReference type="SUPFAM" id="SSF50156">
    <property type="entry name" value="PDZ domain-like"/>
    <property type="match status" value="2"/>
</dbReference>
<evidence type="ECO:0000259" key="8">
    <source>
        <dbReference type="PROSITE" id="PS50106"/>
    </source>
</evidence>
<accession>A0ABU9UCD8</accession>
<dbReference type="RefSeq" id="WP_420069789.1">
    <property type="nucleotide sequence ID" value="NZ_JBCHKQ010000003.1"/>
</dbReference>
<dbReference type="SUPFAM" id="SSF50494">
    <property type="entry name" value="Trypsin-like serine proteases"/>
    <property type="match status" value="1"/>
</dbReference>
<keyword evidence="10" id="KW-1185">Reference proteome</keyword>
<evidence type="ECO:0000256" key="7">
    <source>
        <dbReference type="SAM" id="SignalP"/>
    </source>
</evidence>
<dbReference type="PROSITE" id="PS51257">
    <property type="entry name" value="PROKAR_LIPOPROTEIN"/>
    <property type="match status" value="1"/>
</dbReference>
<dbReference type="PRINTS" id="PR00834">
    <property type="entry name" value="PROTEASES2C"/>
</dbReference>
<name>A0ABU9UCD8_9SPIR</name>
<dbReference type="PANTHER" id="PTHR22939:SF129">
    <property type="entry name" value="SERINE PROTEASE HTRA2, MITOCHONDRIAL"/>
    <property type="match status" value="1"/>
</dbReference>
<evidence type="ECO:0000313" key="10">
    <source>
        <dbReference type="Proteomes" id="UP001466331"/>
    </source>
</evidence>
<dbReference type="Gene3D" id="2.30.42.10">
    <property type="match status" value="2"/>
</dbReference>
<comment type="similarity">
    <text evidence="1">Belongs to the peptidase S1C family.</text>
</comment>
<evidence type="ECO:0000313" key="9">
    <source>
        <dbReference type="EMBL" id="MEM5948338.1"/>
    </source>
</evidence>
<evidence type="ECO:0000256" key="3">
    <source>
        <dbReference type="ARBA" id="ARBA00022729"/>
    </source>
</evidence>
<dbReference type="Pfam" id="PF13365">
    <property type="entry name" value="Trypsin_2"/>
    <property type="match status" value="1"/>
</dbReference>
<organism evidence="9 10">
    <name type="scientific">Rarispira pelagica</name>
    <dbReference type="NCBI Taxonomy" id="3141764"/>
    <lineage>
        <taxon>Bacteria</taxon>
        <taxon>Pseudomonadati</taxon>
        <taxon>Spirochaetota</taxon>
        <taxon>Spirochaetia</taxon>
        <taxon>Winmispirales</taxon>
        <taxon>Winmispiraceae</taxon>
        <taxon>Rarispira</taxon>
    </lineage>
</organism>
<feature type="signal peptide" evidence="7">
    <location>
        <begin position="1"/>
        <end position="24"/>
    </location>
</feature>
<dbReference type="EMBL" id="JBCHKQ010000003">
    <property type="protein sequence ID" value="MEM5948338.1"/>
    <property type="molecule type" value="Genomic_DNA"/>
</dbReference>
<feature type="chain" id="PRO_5045766882" evidence="7">
    <location>
        <begin position="25"/>
        <end position="500"/>
    </location>
</feature>
<evidence type="ECO:0000256" key="5">
    <source>
        <dbReference type="ARBA" id="ARBA00022801"/>
    </source>
</evidence>
<evidence type="ECO:0000256" key="6">
    <source>
        <dbReference type="ARBA" id="ARBA00022825"/>
    </source>
</evidence>
<dbReference type="GO" id="GO:0016787">
    <property type="term" value="F:hydrolase activity"/>
    <property type="evidence" value="ECO:0007669"/>
    <property type="project" value="UniProtKB-KW"/>
</dbReference>
<proteinExistence type="inferred from homology"/>
<dbReference type="SMART" id="SM00228">
    <property type="entry name" value="PDZ"/>
    <property type="match status" value="2"/>
</dbReference>
<dbReference type="InterPro" id="IPR009003">
    <property type="entry name" value="Peptidase_S1_PA"/>
</dbReference>
<comment type="caution">
    <text evidence="9">The sequence shown here is derived from an EMBL/GenBank/DDBJ whole genome shotgun (WGS) entry which is preliminary data.</text>
</comment>
<keyword evidence="5 9" id="KW-0378">Hydrolase</keyword>
<dbReference type="Gene3D" id="2.40.10.120">
    <property type="match status" value="1"/>
</dbReference>
<dbReference type="InterPro" id="IPR001478">
    <property type="entry name" value="PDZ"/>
</dbReference>
<dbReference type="InterPro" id="IPR036034">
    <property type="entry name" value="PDZ_sf"/>
</dbReference>
<sequence length="500" mass="54210">MKTKLISRILMILLLFSACSQVPAQGTGTTSVTAPPSQIAQIAPVETERPKVYLDAKSFQQVFNDVAKKVLPTVVEIDVVDVVKQKVPMFNFNSPWEFFFNGPEYQEKEFKRSGLGSGVIARREGDKIYILTNAHVVSNADEITVKLEDQRTFTGKLVGKDERIDLAVLEIKTKEKLPIAELGDSDSLEVGDWVLAIGNPYGFSSTVTAGIISALGRKTPAGAQLGEFTDYIQTDAAINPGNSGGALVNLDGQVIGINSWIASQNGGNVGLGFAIPINTAKRAMEQIISKGKVSYGWLGVTIADITEEAYPGLKKELGLDNKKGTLVTNIYTDSPAWQAGIRPGDYIIQVDDTKIENANQLSREIGMHGAGSKIAITLIRLGEEKTITLKLAERKEEQELTEKTTNIWPGITAVDLTKEIRERYDIKETSGVLVIQAINNTAPQIAGIRAGDIIKAIGNSEIKSMKDFYAAIAEQSKKGSTIRFSVSRQGTQVLIGVKIP</sequence>
<evidence type="ECO:0000256" key="4">
    <source>
        <dbReference type="ARBA" id="ARBA00022737"/>
    </source>
</evidence>
<dbReference type="EC" id="3.4.21.107" evidence="9"/>
<evidence type="ECO:0000256" key="2">
    <source>
        <dbReference type="ARBA" id="ARBA00022670"/>
    </source>
</evidence>
<keyword evidence="4" id="KW-0677">Repeat</keyword>
<keyword evidence="3 7" id="KW-0732">Signal</keyword>
<dbReference type="InterPro" id="IPR011782">
    <property type="entry name" value="Pept_S1C_Do"/>
</dbReference>
<keyword evidence="2" id="KW-0645">Protease</keyword>
<reference evidence="9 10" key="1">
    <citation type="submission" date="2024-03" db="EMBL/GenBank/DDBJ databases">
        <title>Ignisphaera cupida sp. nov., a hyperthermophilic hydrolytic archaeon from a hot spring of Kamchatka, and proposal of Ignisphaeraceae fam. nov.</title>
        <authorList>
            <person name="Podosokorskaya O.A."/>
            <person name="Elcheninov A.G."/>
            <person name="Maltseva A.I."/>
            <person name="Zayulina K.S."/>
            <person name="Novikov A."/>
            <person name="Merkel A.Y."/>
        </authorList>
    </citation>
    <scope>NUCLEOTIDE SEQUENCE [LARGE SCALE GENOMIC DNA]</scope>
    <source>
        <strain evidence="9 10">38H-sp</strain>
    </source>
</reference>
<dbReference type="PANTHER" id="PTHR22939">
    <property type="entry name" value="SERINE PROTEASE FAMILY S1C HTRA-RELATED"/>
    <property type="match status" value="1"/>
</dbReference>
<keyword evidence="6" id="KW-0720">Serine protease</keyword>
<feature type="domain" description="PDZ" evidence="8">
    <location>
        <begin position="287"/>
        <end position="382"/>
    </location>
</feature>
<dbReference type="InterPro" id="IPR001940">
    <property type="entry name" value="Peptidase_S1C"/>
</dbReference>
<protein>
    <submittedName>
        <fullName evidence="9">Do family serine endopeptidase</fullName>
        <ecNumber evidence="9">3.4.21.107</ecNumber>
    </submittedName>
</protein>
<dbReference type="Pfam" id="PF13180">
    <property type="entry name" value="PDZ_2"/>
    <property type="match status" value="2"/>
</dbReference>
<dbReference type="PROSITE" id="PS50106">
    <property type="entry name" value="PDZ"/>
    <property type="match status" value="1"/>
</dbReference>